<dbReference type="PIRSF" id="PIRSF000401">
    <property type="entry name" value="RPL11_MTase"/>
    <property type="match status" value="1"/>
</dbReference>
<keyword evidence="5" id="KW-0949">S-adenosyl-L-methionine</keyword>
<reference evidence="6 7" key="1">
    <citation type="journal article" date="2019" name="Int. J. Syst. Evol. Microbiol.">
        <title>The Global Catalogue of Microorganisms (GCM) 10K type strain sequencing project: providing services to taxonomists for standard genome sequencing and annotation.</title>
        <authorList>
            <consortium name="The Broad Institute Genomics Platform"/>
            <consortium name="The Broad Institute Genome Sequencing Center for Infectious Disease"/>
            <person name="Wu L."/>
            <person name="Ma J."/>
        </authorList>
    </citation>
    <scope>NUCLEOTIDE SEQUENCE [LARGE SCALE GENOMIC DNA]</scope>
    <source>
        <strain evidence="6 7">JCM 16083</strain>
    </source>
</reference>
<comment type="similarity">
    <text evidence="1">Belongs to the methyltransferase superfamily. PrmA family.</text>
</comment>
<dbReference type="InterPro" id="IPR050078">
    <property type="entry name" value="Ribosomal_L11_MeTrfase_PrmA"/>
</dbReference>
<dbReference type="PANTHER" id="PTHR43648">
    <property type="entry name" value="ELECTRON TRANSFER FLAVOPROTEIN BETA SUBUNIT LYSINE METHYLTRANSFERASE"/>
    <property type="match status" value="1"/>
</dbReference>
<keyword evidence="3 6" id="KW-0489">Methyltransferase</keyword>
<evidence type="ECO:0000256" key="5">
    <source>
        <dbReference type="ARBA" id="ARBA00022691"/>
    </source>
</evidence>
<dbReference type="GO" id="GO:0008168">
    <property type="term" value="F:methyltransferase activity"/>
    <property type="evidence" value="ECO:0007669"/>
    <property type="project" value="UniProtKB-KW"/>
</dbReference>
<comment type="caution">
    <text evidence="6">The sequence shown here is derived from an EMBL/GenBank/DDBJ whole genome shotgun (WGS) entry which is preliminary data.</text>
</comment>
<dbReference type="Pfam" id="PF06325">
    <property type="entry name" value="PrmA"/>
    <property type="match status" value="1"/>
</dbReference>
<evidence type="ECO:0000313" key="7">
    <source>
        <dbReference type="Proteomes" id="UP001501126"/>
    </source>
</evidence>
<sequence length="278" mass="31337">MNYIEFDIRLTPKTPWSEIIVAELAELGCDSFVDTEYGVKAYAPEDQIHVEEVRQLAVFQNEVEEVKAELLINTIEEQNWNAAWESDFEPVFVEEQLAILAPFHDASLEKELTVYIEPKMSFGTGHHQTTWMMCKALMDMKSVPSEILDMGSGTGVLAIVAEKLGGKKILAIDIEDWAYENAIDNSSRNNCHEITPLKGNVDLINGKYFNLILANINKNVLTAHMQHYAESLNEGGKLFLSGFFVSDAEDLKQCATENGLTYKGMLSRDNWACLEFIK</sequence>
<name>A0ABN1MQH8_9FLAO</name>
<dbReference type="InterPro" id="IPR029063">
    <property type="entry name" value="SAM-dependent_MTases_sf"/>
</dbReference>
<keyword evidence="4" id="KW-0808">Transferase</keyword>
<dbReference type="InterPro" id="IPR004498">
    <property type="entry name" value="Ribosomal_PrmA_MeTrfase"/>
</dbReference>
<dbReference type="Proteomes" id="UP001501126">
    <property type="component" value="Unassembled WGS sequence"/>
</dbReference>
<dbReference type="Gene3D" id="3.40.50.150">
    <property type="entry name" value="Vaccinia Virus protein VP39"/>
    <property type="match status" value="1"/>
</dbReference>
<keyword evidence="7" id="KW-1185">Reference proteome</keyword>
<dbReference type="EMBL" id="BAAAFH010000007">
    <property type="protein sequence ID" value="GAA0875111.1"/>
    <property type="molecule type" value="Genomic_DNA"/>
</dbReference>
<dbReference type="NCBIfam" id="NF001785">
    <property type="entry name" value="PRK00517.2-2"/>
    <property type="match status" value="1"/>
</dbReference>
<dbReference type="GO" id="GO:0032259">
    <property type="term" value="P:methylation"/>
    <property type="evidence" value="ECO:0007669"/>
    <property type="project" value="UniProtKB-KW"/>
</dbReference>
<keyword evidence="6" id="KW-0687">Ribonucleoprotein</keyword>
<organism evidence="6 7">
    <name type="scientific">Wandonia haliotis</name>
    <dbReference type="NCBI Taxonomy" id="574963"/>
    <lineage>
        <taxon>Bacteria</taxon>
        <taxon>Pseudomonadati</taxon>
        <taxon>Bacteroidota</taxon>
        <taxon>Flavobacteriia</taxon>
        <taxon>Flavobacteriales</taxon>
        <taxon>Crocinitomicaceae</taxon>
        <taxon>Wandonia</taxon>
    </lineage>
</organism>
<evidence type="ECO:0000313" key="6">
    <source>
        <dbReference type="EMBL" id="GAA0875111.1"/>
    </source>
</evidence>
<proteinExistence type="inferred from homology"/>
<evidence type="ECO:0000256" key="4">
    <source>
        <dbReference type="ARBA" id="ARBA00022679"/>
    </source>
</evidence>
<dbReference type="RefSeq" id="WP_343786222.1">
    <property type="nucleotide sequence ID" value="NZ_BAAAFH010000007.1"/>
</dbReference>
<dbReference type="PANTHER" id="PTHR43648:SF1">
    <property type="entry name" value="ELECTRON TRANSFER FLAVOPROTEIN BETA SUBUNIT LYSINE METHYLTRANSFERASE"/>
    <property type="match status" value="1"/>
</dbReference>
<evidence type="ECO:0000256" key="3">
    <source>
        <dbReference type="ARBA" id="ARBA00022603"/>
    </source>
</evidence>
<evidence type="ECO:0000256" key="2">
    <source>
        <dbReference type="ARBA" id="ARBA00022490"/>
    </source>
</evidence>
<keyword evidence="2" id="KW-0963">Cytoplasm</keyword>
<keyword evidence="6" id="KW-0689">Ribosomal protein</keyword>
<dbReference type="GO" id="GO:0005840">
    <property type="term" value="C:ribosome"/>
    <property type="evidence" value="ECO:0007669"/>
    <property type="project" value="UniProtKB-KW"/>
</dbReference>
<gene>
    <name evidence="6" type="primary">prmA</name>
    <name evidence="6" type="ORF">GCM10009118_15190</name>
</gene>
<accession>A0ABN1MQH8</accession>
<dbReference type="SUPFAM" id="SSF53335">
    <property type="entry name" value="S-adenosyl-L-methionine-dependent methyltransferases"/>
    <property type="match status" value="1"/>
</dbReference>
<protein>
    <submittedName>
        <fullName evidence="6">50S ribosomal protein L11 methyltransferase</fullName>
    </submittedName>
</protein>
<evidence type="ECO:0000256" key="1">
    <source>
        <dbReference type="ARBA" id="ARBA00009741"/>
    </source>
</evidence>
<dbReference type="CDD" id="cd02440">
    <property type="entry name" value="AdoMet_MTases"/>
    <property type="match status" value="1"/>
</dbReference>